<evidence type="ECO:0000313" key="9">
    <source>
        <dbReference type="EMBL" id="MFD1543451.1"/>
    </source>
</evidence>
<keyword evidence="5 7" id="KW-1133">Transmembrane helix</keyword>
<feature type="transmembrane region" description="Helical" evidence="7">
    <location>
        <begin position="274"/>
        <end position="300"/>
    </location>
</feature>
<evidence type="ECO:0000256" key="1">
    <source>
        <dbReference type="ARBA" id="ARBA00004651"/>
    </source>
</evidence>
<evidence type="ECO:0000313" key="10">
    <source>
        <dbReference type="Proteomes" id="UP001597097"/>
    </source>
</evidence>
<keyword evidence="3" id="KW-1003">Cell membrane</keyword>
<evidence type="ECO:0000256" key="5">
    <source>
        <dbReference type="ARBA" id="ARBA00022989"/>
    </source>
</evidence>
<feature type="domain" description="Major facilitator superfamily (MFS) profile" evidence="8">
    <location>
        <begin position="1"/>
        <end position="374"/>
    </location>
</feature>
<dbReference type="Proteomes" id="UP001597097">
    <property type="component" value="Unassembled WGS sequence"/>
</dbReference>
<protein>
    <submittedName>
        <fullName evidence="9">MFS transporter</fullName>
    </submittedName>
</protein>
<keyword evidence="6 7" id="KW-0472">Membrane</keyword>
<feature type="transmembrane region" description="Helical" evidence="7">
    <location>
        <begin position="218"/>
        <end position="242"/>
    </location>
</feature>
<dbReference type="PANTHER" id="PTHR42718:SF47">
    <property type="entry name" value="METHYL VIOLOGEN RESISTANCE PROTEIN SMVA"/>
    <property type="match status" value="1"/>
</dbReference>
<dbReference type="SUPFAM" id="SSF103473">
    <property type="entry name" value="MFS general substrate transporter"/>
    <property type="match status" value="1"/>
</dbReference>
<feature type="transmembrane region" description="Helical" evidence="7">
    <location>
        <begin position="142"/>
        <end position="164"/>
    </location>
</feature>
<feature type="transmembrane region" description="Helical" evidence="7">
    <location>
        <begin position="117"/>
        <end position="136"/>
    </location>
</feature>
<evidence type="ECO:0000256" key="3">
    <source>
        <dbReference type="ARBA" id="ARBA00022475"/>
    </source>
</evidence>
<feature type="transmembrane region" description="Helical" evidence="7">
    <location>
        <begin position="83"/>
        <end position="105"/>
    </location>
</feature>
<evidence type="ECO:0000259" key="8">
    <source>
        <dbReference type="PROSITE" id="PS50850"/>
    </source>
</evidence>
<sequence>GAAVFGVTSAAAAYAPSAEMLIVLRALQGAAAATLMPSTLALIRNMFHQARQRRLAIAIWAAGFSGGSVLGPIVGGWMLERFWWGSVFLINVPIMVLLLALGPILLPEYRDPQAGRLDMVSAALTLVAVLPIVYGVKDIAEQGLSSTAALGIAVGLAAGISFVWRQRALTDPMLDLRLFANRGFGISLITSTLAIFALMGLFYFIAQYLQLVLGLRPFVAGILTLPAAGMALVGSMLAVVVVRWTRPGFVIGGGMLLAGAGFAVLTQLEGEPGVQTLVIGLALLGAGLGAVQAVASDLVVTVAPEERAGSASAVLEAGTEFGAALGVAVLGSLGLAIYRWSFAAPPGLPPEAAQTARETLGGAVEVAARLPEQTRAALLDAARTAFTEGMRMAAISGAVVLVATGVMAAIQLRQVTTEETVDQAR</sequence>
<name>A0ABW4GM20_9ACTN</name>
<dbReference type="Pfam" id="PF07690">
    <property type="entry name" value="MFS_1"/>
    <property type="match status" value="1"/>
</dbReference>
<keyword evidence="4 7" id="KW-0812">Transmembrane</keyword>
<feature type="transmembrane region" description="Helical" evidence="7">
    <location>
        <begin position="55"/>
        <end position="77"/>
    </location>
</feature>
<evidence type="ECO:0000256" key="2">
    <source>
        <dbReference type="ARBA" id="ARBA00022448"/>
    </source>
</evidence>
<gene>
    <name evidence="9" type="ORF">ACFSJ0_40855</name>
</gene>
<feature type="transmembrane region" description="Helical" evidence="7">
    <location>
        <begin position="22"/>
        <end position="43"/>
    </location>
</feature>
<proteinExistence type="predicted"/>
<feature type="transmembrane region" description="Helical" evidence="7">
    <location>
        <begin position="392"/>
        <end position="410"/>
    </location>
</feature>
<keyword evidence="10" id="KW-1185">Reference proteome</keyword>
<dbReference type="PROSITE" id="PS50850">
    <property type="entry name" value="MFS"/>
    <property type="match status" value="1"/>
</dbReference>
<feature type="transmembrane region" description="Helical" evidence="7">
    <location>
        <begin position="184"/>
        <end position="206"/>
    </location>
</feature>
<dbReference type="InterPro" id="IPR020846">
    <property type="entry name" value="MFS_dom"/>
</dbReference>
<dbReference type="PANTHER" id="PTHR42718">
    <property type="entry name" value="MAJOR FACILITATOR SUPERFAMILY MULTIDRUG TRANSPORTER MFSC"/>
    <property type="match status" value="1"/>
</dbReference>
<dbReference type="InterPro" id="IPR011701">
    <property type="entry name" value="MFS"/>
</dbReference>
<dbReference type="InterPro" id="IPR036259">
    <property type="entry name" value="MFS_trans_sf"/>
</dbReference>
<evidence type="ECO:0000256" key="4">
    <source>
        <dbReference type="ARBA" id="ARBA00022692"/>
    </source>
</evidence>
<accession>A0ABW4GM20</accession>
<feature type="transmembrane region" description="Helical" evidence="7">
    <location>
        <begin position="321"/>
        <end position="340"/>
    </location>
</feature>
<dbReference type="RefSeq" id="WP_378624460.1">
    <property type="nucleotide sequence ID" value="NZ_JBHUCM010000038.1"/>
</dbReference>
<dbReference type="Gene3D" id="1.20.1250.20">
    <property type="entry name" value="MFS general substrate transporter like domains"/>
    <property type="match status" value="1"/>
</dbReference>
<dbReference type="Gene3D" id="1.20.1720.10">
    <property type="entry name" value="Multidrug resistance protein D"/>
    <property type="match status" value="1"/>
</dbReference>
<feature type="transmembrane region" description="Helical" evidence="7">
    <location>
        <begin position="249"/>
        <end position="268"/>
    </location>
</feature>
<feature type="non-terminal residue" evidence="9">
    <location>
        <position position="1"/>
    </location>
</feature>
<keyword evidence="2" id="KW-0813">Transport</keyword>
<dbReference type="EMBL" id="JBHUCM010000038">
    <property type="protein sequence ID" value="MFD1543451.1"/>
    <property type="molecule type" value="Genomic_DNA"/>
</dbReference>
<evidence type="ECO:0000256" key="6">
    <source>
        <dbReference type="ARBA" id="ARBA00023136"/>
    </source>
</evidence>
<comment type="caution">
    <text evidence="9">The sequence shown here is derived from an EMBL/GenBank/DDBJ whole genome shotgun (WGS) entry which is preliminary data.</text>
</comment>
<organism evidence="9 10">
    <name type="scientific">Nonomuraea guangzhouensis</name>
    <dbReference type="NCBI Taxonomy" id="1291555"/>
    <lineage>
        <taxon>Bacteria</taxon>
        <taxon>Bacillati</taxon>
        <taxon>Actinomycetota</taxon>
        <taxon>Actinomycetes</taxon>
        <taxon>Streptosporangiales</taxon>
        <taxon>Streptosporangiaceae</taxon>
        <taxon>Nonomuraea</taxon>
    </lineage>
</organism>
<reference evidence="10" key="1">
    <citation type="journal article" date="2019" name="Int. J. Syst. Evol. Microbiol.">
        <title>The Global Catalogue of Microorganisms (GCM) 10K type strain sequencing project: providing services to taxonomists for standard genome sequencing and annotation.</title>
        <authorList>
            <consortium name="The Broad Institute Genomics Platform"/>
            <consortium name="The Broad Institute Genome Sequencing Center for Infectious Disease"/>
            <person name="Wu L."/>
            <person name="Ma J."/>
        </authorList>
    </citation>
    <scope>NUCLEOTIDE SEQUENCE [LARGE SCALE GENOMIC DNA]</scope>
    <source>
        <strain evidence="10">CGMCC 1.15399</strain>
    </source>
</reference>
<comment type="subcellular location">
    <subcellularLocation>
        <location evidence="1">Cell membrane</location>
        <topology evidence="1">Multi-pass membrane protein</topology>
    </subcellularLocation>
</comment>
<evidence type="ECO:0000256" key="7">
    <source>
        <dbReference type="SAM" id="Phobius"/>
    </source>
</evidence>